<gene>
    <name evidence="3" type="ORF">BE221DRAFT_191619</name>
    <name evidence="2" type="ORF">OT_ostta02g01630</name>
</gene>
<feature type="region of interest" description="Disordered" evidence="1">
    <location>
        <begin position="18"/>
        <end position="66"/>
    </location>
</feature>
<evidence type="ECO:0000256" key="1">
    <source>
        <dbReference type="SAM" id="MobiDB-lite"/>
    </source>
</evidence>
<proteinExistence type="predicted"/>
<organism evidence="2 4">
    <name type="scientific">Ostreococcus tauri</name>
    <name type="common">Marine green alga</name>
    <dbReference type="NCBI Taxonomy" id="70448"/>
    <lineage>
        <taxon>Eukaryota</taxon>
        <taxon>Viridiplantae</taxon>
        <taxon>Chlorophyta</taxon>
        <taxon>Mamiellophyceae</taxon>
        <taxon>Mamiellales</taxon>
        <taxon>Bathycoccaceae</taxon>
        <taxon>Ostreococcus</taxon>
    </lineage>
</organism>
<dbReference type="Proteomes" id="UP000195557">
    <property type="component" value="Unassembled WGS sequence"/>
</dbReference>
<reference evidence="3" key="3">
    <citation type="submission" date="2017-04" db="EMBL/GenBank/DDBJ databases">
        <title>Population genomics of picophytoplankton unveils novel chromosome hypervariability.</title>
        <authorList>
            <consortium name="DOE Joint Genome Institute"/>
            <person name="Blanc-Mathieu R."/>
            <person name="Krasovec M."/>
            <person name="Hebrard M."/>
            <person name="Yau S."/>
            <person name="Desgranges E."/>
            <person name="Martin J."/>
            <person name="Schackwitz W."/>
            <person name="Kuo A."/>
            <person name="Salin G."/>
            <person name="Donnadieu C."/>
            <person name="Desdevises Y."/>
            <person name="Sanchez-Ferandin S."/>
            <person name="Moreau H."/>
            <person name="Rivals E."/>
            <person name="Grigoriev I.V."/>
            <person name="Grimsley N."/>
            <person name="Eyre-Walker A."/>
            <person name="Piganeau G."/>
        </authorList>
    </citation>
    <scope>NUCLEOTIDE SEQUENCE [LARGE SCALE GENOMIC DNA]</scope>
    <source>
        <strain evidence="3">RCC 1115</strain>
    </source>
</reference>
<dbReference type="Proteomes" id="UP000009170">
    <property type="component" value="Unassembled WGS sequence"/>
</dbReference>
<feature type="compositionally biased region" description="Basic and acidic residues" evidence="1">
    <location>
        <begin position="28"/>
        <end position="38"/>
    </location>
</feature>
<sequence length="66" mass="7631">MLPLVNVSNRTEMTCVGNLDENMQVQDDDSRPARDKAKANFAQKAARKALERQEKDRRSKSRKLNR</sequence>
<reference evidence="2 4" key="1">
    <citation type="journal article" date="2006" name="Proc. Natl. Acad. Sci. U.S.A.">
        <title>Genome analysis of the smallest free-living eukaryote Ostreococcus tauri unveils many unique features.</title>
        <authorList>
            <person name="Derelle E."/>
            <person name="Ferraz C."/>
            <person name="Rombauts S."/>
            <person name="Rouze P."/>
            <person name="Worden A.Z."/>
            <person name="Robbens S."/>
            <person name="Partensky F."/>
            <person name="Degroeve S."/>
            <person name="Echeynie S."/>
            <person name="Cooke R."/>
            <person name="Saeys Y."/>
            <person name="Wuyts J."/>
            <person name="Jabbari K."/>
            <person name="Bowler C."/>
            <person name="Panaud O."/>
            <person name="Piegu B."/>
            <person name="Ball S.G."/>
            <person name="Ral J.-P."/>
            <person name="Bouget F.-Y."/>
            <person name="Piganeau G."/>
            <person name="De Baets B."/>
            <person name="Picard A."/>
            <person name="Delseny M."/>
            <person name="Demaille J."/>
            <person name="Van de Peer Y."/>
            <person name="Moreau H."/>
        </authorList>
    </citation>
    <scope>NUCLEOTIDE SEQUENCE [LARGE SCALE GENOMIC DNA]</scope>
    <source>
        <strain evidence="2 4">OTTH0595</strain>
    </source>
</reference>
<protein>
    <submittedName>
        <fullName evidence="2">Unnamed product</fullName>
    </submittedName>
</protein>
<name>A0A090MBM9_OSTTA</name>
<accession>A0A1Y5IBW2</accession>
<dbReference type="EMBL" id="KZ155780">
    <property type="protein sequence ID" value="OUS47078.1"/>
    <property type="molecule type" value="Genomic_DNA"/>
</dbReference>
<evidence type="ECO:0000313" key="4">
    <source>
        <dbReference type="Proteomes" id="UP000009170"/>
    </source>
</evidence>
<dbReference type="EMBL" id="CAID01000002">
    <property type="protein sequence ID" value="CEG00989.1"/>
    <property type="molecule type" value="Genomic_DNA"/>
</dbReference>
<dbReference type="InParanoid" id="A0A090MBM9"/>
<feature type="compositionally biased region" description="Basic and acidic residues" evidence="1">
    <location>
        <begin position="48"/>
        <end position="57"/>
    </location>
</feature>
<keyword evidence="4" id="KW-1185">Reference proteome</keyword>
<reference evidence="2" key="2">
    <citation type="journal article" date="2014" name="BMC Genomics">
        <title>An improved genome of the model marine alga Ostreococcus tauri unfolds by assessing Illumina de novo assemblies.</title>
        <authorList>
            <person name="Blanc-Mathieu R."/>
            <person name="Verhelst B."/>
            <person name="Derelle E."/>
            <person name="Rombauts S."/>
            <person name="Bouget F.Y."/>
            <person name="Carre I."/>
            <person name="Chateau A."/>
            <person name="Eyre-Walker A."/>
            <person name="Grimsley N."/>
            <person name="Moreau H."/>
            <person name="Piegu B."/>
            <person name="Rivals E."/>
            <person name="Schackwitz W."/>
            <person name="Van de Peer Y."/>
            <person name="Piganeau G."/>
        </authorList>
    </citation>
    <scope>NUCLEOTIDE SEQUENCE</scope>
    <source>
        <strain evidence="2">RCC4221</strain>
    </source>
</reference>
<dbReference type="AlphaFoldDB" id="A0A090MBM9"/>
<evidence type="ECO:0000313" key="2">
    <source>
        <dbReference type="EMBL" id="CEG00989.1"/>
    </source>
</evidence>
<evidence type="ECO:0000313" key="3">
    <source>
        <dbReference type="EMBL" id="OUS47078.1"/>
    </source>
</evidence>
<accession>A0A090MBM9</accession>
<accession>A0A454Y6B1</accession>